<gene>
    <name evidence="1" type="ORF">QW060_22480</name>
</gene>
<proteinExistence type="predicted"/>
<accession>A0ABT8D1B0</accession>
<comment type="caution">
    <text evidence="1">The sequence shown here is derived from an EMBL/GenBank/DDBJ whole genome shotgun (WGS) entry which is preliminary data.</text>
</comment>
<keyword evidence="2" id="KW-1185">Reference proteome</keyword>
<dbReference type="EMBL" id="JAUFQU010000053">
    <property type="protein sequence ID" value="MDN3709716.1"/>
    <property type="molecule type" value="Genomic_DNA"/>
</dbReference>
<evidence type="ECO:0000313" key="1">
    <source>
        <dbReference type="EMBL" id="MDN3709716.1"/>
    </source>
</evidence>
<name>A0ABT8D1B0_9FLAO</name>
<dbReference type="Proteomes" id="UP001242368">
    <property type="component" value="Unassembled WGS sequence"/>
</dbReference>
<reference evidence="2" key="1">
    <citation type="journal article" date="2019" name="Int. J. Syst. Evol. Microbiol.">
        <title>The Global Catalogue of Microorganisms (GCM) 10K type strain sequencing project: providing services to taxonomists for standard genome sequencing and annotation.</title>
        <authorList>
            <consortium name="The Broad Institute Genomics Platform"/>
            <consortium name="The Broad Institute Genome Sequencing Center for Infectious Disease"/>
            <person name="Wu L."/>
            <person name="Ma J."/>
        </authorList>
    </citation>
    <scope>NUCLEOTIDE SEQUENCE [LARGE SCALE GENOMIC DNA]</scope>
    <source>
        <strain evidence="2">CECT 7184</strain>
    </source>
</reference>
<sequence length="51" mass="6083">MRIDQLFQKRNFLNYELRHAYDYLIAYYKETGQPQKTAGSNRTSDCIKPPV</sequence>
<organism evidence="1 2">
    <name type="scientific">Paenimyroides ceti</name>
    <dbReference type="NCBI Taxonomy" id="395087"/>
    <lineage>
        <taxon>Bacteria</taxon>
        <taxon>Pseudomonadati</taxon>
        <taxon>Bacteroidota</taxon>
        <taxon>Flavobacteriia</taxon>
        <taxon>Flavobacteriales</taxon>
        <taxon>Flavobacteriaceae</taxon>
        <taxon>Paenimyroides</taxon>
    </lineage>
</organism>
<dbReference type="RefSeq" id="WP_290365192.1">
    <property type="nucleotide sequence ID" value="NZ_JAUFQU010000053.1"/>
</dbReference>
<evidence type="ECO:0000313" key="2">
    <source>
        <dbReference type="Proteomes" id="UP001242368"/>
    </source>
</evidence>
<protein>
    <submittedName>
        <fullName evidence="1">Uncharacterized protein</fullName>
    </submittedName>
</protein>